<gene>
    <name evidence="1" type="ORF">BDZ90DRAFT_233863</name>
</gene>
<accession>A0A316UKT5</accession>
<evidence type="ECO:0000313" key="1">
    <source>
        <dbReference type="EMBL" id="PWN25849.1"/>
    </source>
</evidence>
<name>A0A316UKT5_9BASI</name>
<dbReference type="Proteomes" id="UP000245884">
    <property type="component" value="Unassembled WGS sequence"/>
</dbReference>
<evidence type="ECO:0000313" key="2">
    <source>
        <dbReference type="Proteomes" id="UP000245884"/>
    </source>
</evidence>
<keyword evidence="2" id="KW-1185">Reference proteome</keyword>
<dbReference type="OrthoDB" id="3353731at2759"/>
<dbReference type="RefSeq" id="XP_025360461.1">
    <property type="nucleotide sequence ID" value="XM_025506797.1"/>
</dbReference>
<sequence>MPPALTLKHISSLTFGLPYLSTTSGVRSSRQLLAALPAKPSPKHQAVPQVAIQATKGSEAWIEAVYSDMKKLRVDTGSEMTVEQLFRKIEAPAKALRLKEEGI</sequence>
<dbReference type="AlphaFoldDB" id="A0A316UKT5"/>
<organism evidence="1 2">
    <name type="scientific">Jaminaea rosea</name>
    <dbReference type="NCBI Taxonomy" id="1569628"/>
    <lineage>
        <taxon>Eukaryota</taxon>
        <taxon>Fungi</taxon>
        <taxon>Dikarya</taxon>
        <taxon>Basidiomycota</taxon>
        <taxon>Ustilaginomycotina</taxon>
        <taxon>Exobasidiomycetes</taxon>
        <taxon>Microstromatales</taxon>
        <taxon>Microstromatales incertae sedis</taxon>
        <taxon>Jaminaea</taxon>
    </lineage>
</organism>
<proteinExistence type="predicted"/>
<protein>
    <submittedName>
        <fullName evidence="1">Uncharacterized protein</fullName>
    </submittedName>
</protein>
<dbReference type="EMBL" id="KZ819674">
    <property type="protein sequence ID" value="PWN25849.1"/>
    <property type="molecule type" value="Genomic_DNA"/>
</dbReference>
<dbReference type="GeneID" id="37028620"/>
<reference evidence="1 2" key="1">
    <citation type="journal article" date="2018" name="Mol. Biol. Evol.">
        <title>Broad Genomic Sampling Reveals a Smut Pathogenic Ancestry of the Fungal Clade Ustilaginomycotina.</title>
        <authorList>
            <person name="Kijpornyongpan T."/>
            <person name="Mondo S.J."/>
            <person name="Barry K."/>
            <person name="Sandor L."/>
            <person name="Lee J."/>
            <person name="Lipzen A."/>
            <person name="Pangilinan J."/>
            <person name="LaButti K."/>
            <person name="Hainaut M."/>
            <person name="Henrissat B."/>
            <person name="Grigoriev I.V."/>
            <person name="Spatafora J.W."/>
            <person name="Aime M.C."/>
        </authorList>
    </citation>
    <scope>NUCLEOTIDE SEQUENCE [LARGE SCALE GENOMIC DNA]</scope>
    <source>
        <strain evidence="1 2">MCA 5214</strain>
    </source>
</reference>